<dbReference type="Proteomes" id="UP000026960">
    <property type="component" value="Chromosome 8"/>
</dbReference>
<dbReference type="GO" id="GO:0016491">
    <property type="term" value="F:oxidoreductase activity"/>
    <property type="evidence" value="ECO:0007669"/>
    <property type="project" value="UniProtKB-KW"/>
</dbReference>
<evidence type="ECO:0000313" key="3">
    <source>
        <dbReference type="EnsemblPlants" id="OBART08G04600.1"/>
    </source>
</evidence>
<name>A0A0D3GWW4_9ORYZ</name>
<dbReference type="PANTHER" id="PTHR42898">
    <property type="entry name" value="TROPINONE REDUCTASE"/>
    <property type="match status" value="1"/>
</dbReference>
<dbReference type="PANTHER" id="PTHR42898:SF39">
    <property type="entry name" value="OS11G0438700 PROTEIN"/>
    <property type="match status" value="1"/>
</dbReference>
<reference evidence="3" key="1">
    <citation type="journal article" date="2009" name="Rice">
        <title>De Novo Next Generation Sequencing of Plant Genomes.</title>
        <authorList>
            <person name="Rounsley S."/>
            <person name="Marri P.R."/>
            <person name="Yu Y."/>
            <person name="He R."/>
            <person name="Sisneros N."/>
            <person name="Goicoechea J.L."/>
            <person name="Lee S.J."/>
            <person name="Angelova A."/>
            <person name="Kudrna D."/>
            <person name="Luo M."/>
            <person name="Affourtit J."/>
            <person name="Desany B."/>
            <person name="Knight J."/>
            <person name="Niazi F."/>
            <person name="Egholm M."/>
            <person name="Wing R.A."/>
        </authorList>
    </citation>
    <scope>NUCLEOTIDE SEQUENCE [LARGE SCALE GENOMIC DNA]</scope>
    <source>
        <strain evidence="3">cv. IRGC 105608</strain>
    </source>
</reference>
<proteinExistence type="predicted"/>
<dbReference type="AlphaFoldDB" id="A0A0D3GWW4"/>
<keyword evidence="1" id="KW-0521">NADP</keyword>
<keyword evidence="4" id="KW-1185">Reference proteome</keyword>
<sequence length="207" mass="22529">MTKSLTIIVSVCNVLVRTDKEEIAGKVRTLFDGKVNILLTGATVLVTGDSKSTESTARAAASSWRSSRASAQQCTPAPNDTELSIYQEEWMTKSLTIIVSVCNVLVRTDKEEIAGKVRTLFDGKVNILVKSTARAAASSWRSSRASAQQCTPAPNDTELSIYQEEWMTKSLTIIVSVCNVLVRTDKEEIAGKVRTLFDGKVNILVSP</sequence>
<dbReference type="PaxDb" id="65489-OBART08G04600.1"/>
<evidence type="ECO:0000313" key="4">
    <source>
        <dbReference type="Proteomes" id="UP000026960"/>
    </source>
</evidence>
<organism evidence="3">
    <name type="scientific">Oryza barthii</name>
    <dbReference type="NCBI Taxonomy" id="65489"/>
    <lineage>
        <taxon>Eukaryota</taxon>
        <taxon>Viridiplantae</taxon>
        <taxon>Streptophyta</taxon>
        <taxon>Embryophyta</taxon>
        <taxon>Tracheophyta</taxon>
        <taxon>Spermatophyta</taxon>
        <taxon>Magnoliopsida</taxon>
        <taxon>Liliopsida</taxon>
        <taxon>Poales</taxon>
        <taxon>Poaceae</taxon>
        <taxon>BOP clade</taxon>
        <taxon>Oryzoideae</taxon>
        <taxon>Oryzeae</taxon>
        <taxon>Oryzinae</taxon>
        <taxon>Oryza</taxon>
    </lineage>
</organism>
<accession>A0A0D3GWW4</accession>
<dbReference type="Gramene" id="OBART08G04600.1">
    <property type="protein sequence ID" value="OBART08G04600.1"/>
    <property type="gene ID" value="OBART08G04600"/>
</dbReference>
<protein>
    <submittedName>
        <fullName evidence="3">Uncharacterized protein</fullName>
    </submittedName>
</protein>
<keyword evidence="2" id="KW-0560">Oxidoreductase</keyword>
<evidence type="ECO:0000256" key="2">
    <source>
        <dbReference type="ARBA" id="ARBA00023002"/>
    </source>
</evidence>
<reference evidence="3" key="2">
    <citation type="submission" date="2015-03" db="UniProtKB">
        <authorList>
            <consortium name="EnsemblPlants"/>
        </authorList>
    </citation>
    <scope>IDENTIFICATION</scope>
</reference>
<dbReference type="InterPro" id="IPR045000">
    <property type="entry name" value="TR"/>
</dbReference>
<dbReference type="EnsemblPlants" id="OBART08G04600.1">
    <property type="protein sequence ID" value="OBART08G04600.1"/>
    <property type="gene ID" value="OBART08G04600"/>
</dbReference>
<evidence type="ECO:0000256" key="1">
    <source>
        <dbReference type="ARBA" id="ARBA00022857"/>
    </source>
</evidence>
<dbReference type="HOGENOM" id="CLU_1328156_0_0_1"/>